<feature type="binding site" evidence="4">
    <location>
        <position position="188"/>
    </location>
    <ligand>
        <name>Mg(2+)</name>
        <dbReference type="ChEBI" id="CHEBI:18420"/>
        <label>1</label>
        <note>catalytic</note>
    </ligand>
</feature>
<dbReference type="Gene3D" id="3.30.540.10">
    <property type="entry name" value="Fructose-1,6-Bisphosphatase, subunit A, domain 1"/>
    <property type="match status" value="1"/>
</dbReference>
<accession>A0A3A8AMF2</accession>
<dbReference type="GO" id="GO:0007165">
    <property type="term" value="P:signal transduction"/>
    <property type="evidence" value="ECO:0007669"/>
    <property type="project" value="TreeGrafter"/>
</dbReference>
<dbReference type="Proteomes" id="UP000246132">
    <property type="component" value="Unassembled WGS sequence"/>
</dbReference>
<evidence type="ECO:0000313" key="6">
    <source>
        <dbReference type="Proteomes" id="UP000246132"/>
    </source>
</evidence>
<feature type="binding site" evidence="4">
    <location>
        <position position="49"/>
    </location>
    <ligand>
        <name>Mg(2+)</name>
        <dbReference type="ChEBI" id="CHEBI:18420"/>
        <label>1</label>
        <note>catalytic</note>
    </ligand>
</feature>
<organism evidence="5 6">
    <name type="scientific">Oceaniradius stylonematis</name>
    <dbReference type="NCBI Taxonomy" id="2184161"/>
    <lineage>
        <taxon>Bacteria</taxon>
        <taxon>Pseudomonadati</taxon>
        <taxon>Pseudomonadota</taxon>
        <taxon>Alphaproteobacteria</taxon>
        <taxon>Hyphomicrobiales</taxon>
        <taxon>Ahrensiaceae</taxon>
        <taxon>Oceaniradius</taxon>
    </lineage>
</organism>
<dbReference type="PROSITE" id="PS00630">
    <property type="entry name" value="IMP_2"/>
    <property type="match status" value="1"/>
</dbReference>
<sequence>MAMQYFGGSDLDVRLKDGESPVTKADYAVDRYLRETLLAARPGYGWLSEETADSDVPGRMAAPRTFIADPIDGTRAFIAGHAVWCISVGLVEAGKPVAGVLECPALGETISATAGGGAHRNGRSIRVARPGAELLIGGPRALVDRLNASGAARARRHSHVPSLAYRLAMVASGAMDGSFVKPFASDWDIAAAALILTEAGGVFTDGKGADVTLNGADPLKGTLVASHPDLKAAMLGVVGDLGFG</sequence>
<keyword evidence="2 4" id="KW-0479">Metal-binding</keyword>
<dbReference type="GO" id="GO:0006020">
    <property type="term" value="P:inositol metabolic process"/>
    <property type="evidence" value="ECO:0007669"/>
    <property type="project" value="TreeGrafter"/>
</dbReference>
<dbReference type="GO" id="GO:0046854">
    <property type="term" value="P:phosphatidylinositol phosphate biosynthetic process"/>
    <property type="evidence" value="ECO:0007669"/>
    <property type="project" value="InterPro"/>
</dbReference>
<dbReference type="GO" id="GO:0008934">
    <property type="term" value="F:inositol monophosphate 1-phosphatase activity"/>
    <property type="evidence" value="ECO:0007669"/>
    <property type="project" value="TreeGrafter"/>
</dbReference>
<dbReference type="AlphaFoldDB" id="A0A3A8AMF2"/>
<dbReference type="CDD" id="cd01638">
    <property type="entry name" value="CysQ"/>
    <property type="match status" value="1"/>
</dbReference>
<feature type="binding site" evidence="4">
    <location>
        <position position="72"/>
    </location>
    <ligand>
        <name>Mg(2+)</name>
        <dbReference type="ChEBI" id="CHEBI:18420"/>
        <label>1</label>
        <note>catalytic</note>
    </ligand>
</feature>
<evidence type="ECO:0000313" key="5">
    <source>
        <dbReference type="EMBL" id="RKF07844.1"/>
    </source>
</evidence>
<dbReference type="PRINTS" id="PR00377">
    <property type="entry name" value="IMPHPHTASES"/>
</dbReference>
<dbReference type="PANTHER" id="PTHR20854:SF4">
    <property type="entry name" value="INOSITOL-1-MONOPHOSPHATASE-RELATED"/>
    <property type="match status" value="1"/>
</dbReference>
<dbReference type="InterPro" id="IPR020550">
    <property type="entry name" value="Inositol_monophosphatase_CS"/>
</dbReference>
<dbReference type="SUPFAM" id="SSF56655">
    <property type="entry name" value="Carbohydrate phosphatase"/>
    <property type="match status" value="1"/>
</dbReference>
<feature type="binding site" evidence="4">
    <location>
        <position position="69"/>
    </location>
    <ligand>
        <name>Mg(2+)</name>
        <dbReference type="ChEBI" id="CHEBI:18420"/>
        <label>1</label>
        <note>catalytic</note>
    </ligand>
</feature>
<dbReference type="Gene3D" id="3.40.190.80">
    <property type="match status" value="1"/>
</dbReference>
<name>A0A3A8AMF2_9HYPH</name>
<reference evidence="5 6" key="1">
    <citation type="journal article" date="2018" name="Int. J. Syst. Bacteriol.">
        <title>Oceaniradius stylonemae gen. nov., sp. nov., isolated from a red alga, Stylonema cornu-cervi.</title>
        <authorList>
            <person name="Jeong S."/>
        </authorList>
    </citation>
    <scope>NUCLEOTIDE SEQUENCE [LARGE SCALE GENOMIC DNA]</scope>
    <source>
        <strain evidence="5 6">StC1</strain>
    </source>
</reference>
<evidence type="ECO:0000256" key="3">
    <source>
        <dbReference type="ARBA" id="ARBA00022842"/>
    </source>
</evidence>
<feature type="binding site" evidence="4">
    <location>
        <position position="71"/>
    </location>
    <ligand>
        <name>Mg(2+)</name>
        <dbReference type="ChEBI" id="CHEBI:18420"/>
        <label>1</label>
        <note>catalytic</note>
    </ligand>
</feature>
<protein>
    <submittedName>
        <fullName evidence="5">3'(2'),5'-bisphosphate nucleotidase CysQ</fullName>
    </submittedName>
</protein>
<comment type="caution">
    <text evidence="5">The sequence shown here is derived from an EMBL/GenBank/DDBJ whole genome shotgun (WGS) entry which is preliminary data.</text>
</comment>
<keyword evidence="6" id="KW-1185">Reference proteome</keyword>
<dbReference type="OrthoDB" id="9785695at2"/>
<dbReference type="PANTHER" id="PTHR20854">
    <property type="entry name" value="INOSITOL MONOPHOSPHATASE"/>
    <property type="match status" value="1"/>
</dbReference>
<keyword evidence="3 4" id="KW-0460">Magnesium</keyword>
<dbReference type="EMBL" id="QFWV02000004">
    <property type="protein sequence ID" value="RKF07844.1"/>
    <property type="molecule type" value="Genomic_DNA"/>
</dbReference>
<comment type="cofactor">
    <cofactor evidence="4">
        <name>Mg(2+)</name>
        <dbReference type="ChEBI" id="CHEBI:18420"/>
    </cofactor>
</comment>
<proteinExistence type="inferred from homology"/>
<dbReference type="GO" id="GO:0046872">
    <property type="term" value="F:metal ion binding"/>
    <property type="evidence" value="ECO:0007669"/>
    <property type="project" value="UniProtKB-KW"/>
</dbReference>
<evidence type="ECO:0000256" key="4">
    <source>
        <dbReference type="PIRSR" id="PIRSR600760-2"/>
    </source>
</evidence>
<evidence type="ECO:0000256" key="1">
    <source>
        <dbReference type="ARBA" id="ARBA00009759"/>
    </source>
</evidence>
<dbReference type="InterPro" id="IPR000760">
    <property type="entry name" value="Inositol_monophosphatase-like"/>
</dbReference>
<dbReference type="Pfam" id="PF00459">
    <property type="entry name" value="Inositol_P"/>
    <property type="match status" value="1"/>
</dbReference>
<evidence type="ECO:0000256" key="2">
    <source>
        <dbReference type="ARBA" id="ARBA00022723"/>
    </source>
</evidence>
<comment type="similarity">
    <text evidence="1">Belongs to the inositol monophosphatase superfamily.</text>
</comment>
<gene>
    <name evidence="5" type="ORF">DEM25_003785</name>
</gene>